<dbReference type="PRINTS" id="PR01703">
    <property type="entry name" value="MNSODISMTASE"/>
</dbReference>
<dbReference type="Gene3D" id="1.10.287.990">
    <property type="entry name" value="Fe,Mn superoxide dismutase (SOD) domain"/>
    <property type="match status" value="1"/>
</dbReference>
<dbReference type="InterPro" id="IPR036314">
    <property type="entry name" value="SOD_C_sf"/>
</dbReference>
<evidence type="ECO:0000256" key="1">
    <source>
        <dbReference type="ARBA" id="ARBA00001962"/>
    </source>
</evidence>
<feature type="domain" description="Manganese/iron superoxide dismutase N-terminal" evidence="10">
    <location>
        <begin position="61"/>
        <end position="140"/>
    </location>
</feature>
<keyword evidence="9" id="KW-0732">Signal</keyword>
<dbReference type="SUPFAM" id="SSF54719">
    <property type="entry name" value="Fe,Mn superoxide dismutase (SOD), C-terminal domain"/>
    <property type="match status" value="1"/>
</dbReference>
<organism evidence="12 13">
    <name type="scientific">Fistulifera solaris</name>
    <name type="common">Oleaginous diatom</name>
    <dbReference type="NCBI Taxonomy" id="1519565"/>
    <lineage>
        <taxon>Eukaryota</taxon>
        <taxon>Sar</taxon>
        <taxon>Stramenopiles</taxon>
        <taxon>Ochrophyta</taxon>
        <taxon>Bacillariophyta</taxon>
        <taxon>Bacillariophyceae</taxon>
        <taxon>Bacillariophycidae</taxon>
        <taxon>Naviculales</taxon>
        <taxon>Naviculaceae</taxon>
        <taxon>Fistulifera</taxon>
    </lineage>
</organism>
<comment type="catalytic activity">
    <reaction evidence="8">
        <text>2 superoxide + 2 H(+) = H2O2 + O2</text>
        <dbReference type="Rhea" id="RHEA:20696"/>
        <dbReference type="ChEBI" id="CHEBI:15378"/>
        <dbReference type="ChEBI" id="CHEBI:15379"/>
        <dbReference type="ChEBI" id="CHEBI:16240"/>
        <dbReference type="ChEBI" id="CHEBI:18421"/>
        <dbReference type="EC" id="1.15.1.1"/>
    </reaction>
</comment>
<dbReference type="FunFam" id="1.10.287.990:FF:000001">
    <property type="entry name" value="Superoxide dismutase"/>
    <property type="match status" value="1"/>
</dbReference>
<dbReference type="SUPFAM" id="SSF46609">
    <property type="entry name" value="Fe,Mn superoxide dismutase (SOD), N-terminal domain"/>
    <property type="match status" value="1"/>
</dbReference>
<evidence type="ECO:0000256" key="9">
    <source>
        <dbReference type="SAM" id="SignalP"/>
    </source>
</evidence>
<evidence type="ECO:0000259" key="10">
    <source>
        <dbReference type="Pfam" id="PF00081"/>
    </source>
</evidence>
<protein>
    <recommendedName>
        <fullName evidence="4">Superoxide dismutase [Fe]</fullName>
        <ecNumber evidence="3">1.15.1.1</ecNumber>
    </recommendedName>
</protein>
<comment type="caution">
    <text evidence="12">The sequence shown here is derived from an EMBL/GenBank/DDBJ whole genome shotgun (WGS) entry which is preliminary data.</text>
</comment>
<dbReference type="InterPro" id="IPR019833">
    <property type="entry name" value="Mn/Fe_SOD_BS"/>
</dbReference>
<dbReference type="FunCoup" id="A0A1Z5JHR6">
    <property type="interactions" value="193"/>
</dbReference>
<evidence type="ECO:0000256" key="7">
    <source>
        <dbReference type="ARBA" id="ARBA00023004"/>
    </source>
</evidence>
<dbReference type="PROSITE" id="PS00088">
    <property type="entry name" value="SOD_MN"/>
    <property type="match status" value="1"/>
</dbReference>
<dbReference type="Pfam" id="PF02777">
    <property type="entry name" value="Sod_Fe_C"/>
    <property type="match status" value="1"/>
</dbReference>
<dbReference type="OrthoDB" id="239262at2759"/>
<dbReference type="EMBL" id="BDSP01000069">
    <property type="protein sequence ID" value="GAX13553.1"/>
    <property type="molecule type" value="Genomic_DNA"/>
</dbReference>
<evidence type="ECO:0000256" key="6">
    <source>
        <dbReference type="ARBA" id="ARBA00023002"/>
    </source>
</evidence>
<reference evidence="12 13" key="1">
    <citation type="journal article" date="2015" name="Plant Cell">
        <title>Oil accumulation by the oleaginous diatom Fistulifera solaris as revealed by the genome and transcriptome.</title>
        <authorList>
            <person name="Tanaka T."/>
            <person name="Maeda Y."/>
            <person name="Veluchamy A."/>
            <person name="Tanaka M."/>
            <person name="Abida H."/>
            <person name="Marechal E."/>
            <person name="Bowler C."/>
            <person name="Muto M."/>
            <person name="Sunaga Y."/>
            <person name="Tanaka M."/>
            <person name="Yoshino T."/>
            <person name="Taniguchi T."/>
            <person name="Fukuda Y."/>
            <person name="Nemoto M."/>
            <person name="Matsumoto M."/>
            <person name="Wong P.S."/>
            <person name="Aburatani S."/>
            <person name="Fujibuchi W."/>
        </authorList>
    </citation>
    <scope>NUCLEOTIDE SEQUENCE [LARGE SCALE GENOMIC DNA]</scope>
    <source>
        <strain evidence="12 13">JPCC DA0580</strain>
    </source>
</reference>
<keyword evidence="6 12" id="KW-0560">Oxidoreductase</keyword>
<evidence type="ECO:0000256" key="5">
    <source>
        <dbReference type="ARBA" id="ARBA00022723"/>
    </source>
</evidence>
<accession>A0A1Z5JHR6</accession>
<dbReference type="InterPro" id="IPR036324">
    <property type="entry name" value="Mn/Fe_SOD_N_sf"/>
</dbReference>
<feature type="domain" description="Manganese/iron superoxide dismutase C-terminal" evidence="11">
    <location>
        <begin position="151"/>
        <end position="259"/>
    </location>
</feature>
<dbReference type="Proteomes" id="UP000198406">
    <property type="component" value="Unassembled WGS sequence"/>
</dbReference>
<dbReference type="InterPro" id="IPR019831">
    <property type="entry name" value="Mn/Fe_SOD_N"/>
</dbReference>
<keyword evidence="7" id="KW-0408">Iron</keyword>
<evidence type="ECO:0000256" key="4">
    <source>
        <dbReference type="ARBA" id="ARBA00014767"/>
    </source>
</evidence>
<keyword evidence="13" id="KW-1185">Reference proteome</keyword>
<dbReference type="InterPro" id="IPR001189">
    <property type="entry name" value="Mn/Fe_SOD"/>
</dbReference>
<comment type="cofactor">
    <cofactor evidence="1">
        <name>Fe cation</name>
        <dbReference type="ChEBI" id="CHEBI:24875"/>
    </cofactor>
</comment>
<gene>
    <name evidence="12" type="ORF">FisN_27Lh052</name>
</gene>
<evidence type="ECO:0000313" key="13">
    <source>
        <dbReference type="Proteomes" id="UP000198406"/>
    </source>
</evidence>
<name>A0A1Z5JHR6_FISSO</name>
<dbReference type="PANTHER" id="PTHR43595">
    <property type="entry name" value="37S RIBOSOMAL PROTEIN S26, MITOCHONDRIAL"/>
    <property type="match status" value="1"/>
</dbReference>
<feature type="signal peptide" evidence="9">
    <location>
        <begin position="1"/>
        <end position="17"/>
    </location>
</feature>
<comment type="similarity">
    <text evidence="2">Belongs to the iron/manganese superoxide dismutase family.</text>
</comment>
<evidence type="ECO:0000256" key="8">
    <source>
        <dbReference type="ARBA" id="ARBA00049204"/>
    </source>
</evidence>
<dbReference type="PANTHER" id="PTHR43595:SF2">
    <property type="entry name" value="SMALL RIBOSOMAL SUBUNIT PROTEIN MS42"/>
    <property type="match status" value="1"/>
</dbReference>
<evidence type="ECO:0000313" key="12">
    <source>
        <dbReference type="EMBL" id="GAX13553.1"/>
    </source>
</evidence>
<feature type="chain" id="PRO_5012690077" description="Superoxide dismutase [Fe]" evidence="9">
    <location>
        <begin position="18"/>
        <end position="273"/>
    </location>
</feature>
<evidence type="ECO:0000259" key="11">
    <source>
        <dbReference type="Pfam" id="PF02777"/>
    </source>
</evidence>
<evidence type="ECO:0000256" key="2">
    <source>
        <dbReference type="ARBA" id="ARBA00008714"/>
    </source>
</evidence>
<keyword evidence="5" id="KW-0479">Metal-binding</keyword>
<proteinExistence type="inferred from homology"/>
<dbReference type="InParanoid" id="A0A1Z5JHR6"/>
<dbReference type="GO" id="GO:0004784">
    <property type="term" value="F:superoxide dismutase activity"/>
    <property type="evidence" value="ECO:0007669"/>
    <property type="project" value="UniProtKB-EC"/>
</dbReference>
<sequence length="273" mass="29854">MKLSFTVSTALIGSAAAWSSMSMKSDIPSSAATSRREIFQKGAAAVFGLATAANAQSARAYDLPDLPYAFEALEPYIDAPTMKIHHDKHHATYVANLNKATEGKEAKPILDLMEDAIAAGPAVRNNGGGHYNHAFFWEELAPADQAAKTKPSEQLLSLINKSFGSLDEMKAQFEARAAPGALFGSGWVWICVNQAGDALKLVGTPNQDNPLMKGAADEIMFPILGLDVWEHAYYLKYQNRRPEYVSNFWNLVNWDKVSQNCAYVIEKHAGVPF</sequence>
<evidence type="ECO:0000256" key="3">
    <source>
        <dbReference type="ARBA" id="ARBA00012682"/>
    </source>
</evidence>
<dbReference type="InterPro" id="IPR019832">
    <property type="entry name" value="Mn/Fe_SOD_C"/>
</dbReference>
<dbReference type="Pfam" id="PF00081">
    <property type="entry name" value="Sod_Fe_N"/>
    <property type="match status" value="1"/>
</dbReference>
<dbReference type="AlphaFoldDB" id="A0A1Z5JHR6"/>
<dbReference type="Gene3D" id="3.55.40.20">
    <property type="entry name" value="Iron/manganese superoxide dismutase, C-terminal domain"/>
    <property type="match status" value="1"/>
</dbReference>
<dbReference type="GO" id="GO:0046872">
    <property type="term" value="F:metal ion binding"/>
    <property type="evidence" value="ECO:0007669"/>
    <property type="project" value="UniProtKB-KW"/>
</dbReference>
<dbReference type="EC" id="1.15.1.1" evidence="3"/>
<dbReference type="GO" id="GO:0005737">
    <property type="term" value="C:cytoplasm"/>
    <property type="evidence" value="ECO:0007669"/>
    <property type="project" value="TreeGrafter"/>
</dbReference>